<dbReference type="InterPro" id="IPR017972">
    <property type="entry name" value="Cyt_P450_CS"/>
</dbReference>
<evidence type="ECO:0000256" key="8">
    <source>
        <dbReference type="RuleBase" id="RU000461"/>
    </source>
</evidence>
<dbReference type="InterPro" id="IPR001128">
    <property type="entry name" value="Cyt_P450"/>
</dbReference>
<dbReference type="CDD" id="cd20654">
    <property type="entry name" value="CYP82"/>
    <property type="match status" value="1"/>
</dbReference>
<dbReference type="AlphaFoldDB" id="A0A7N2N0L8"/>
<feature type="transmembrane region" description="Helical" evidence="9">
    <location>
        <begin position="228"/>
        <end position="247"/>
    </location>
</feature>
<keyword evidence="5 7" id="KW-0408">Iron</keyword>
<sequence>MDFLPLSLNSATIAGLLAIILFSYYLLKRSRVGLAKTAPIPAGAWPVIGHLPLLGATQTPHITLGAMADKYGPLFTIKLGLHPALVLSSWEMAKECFTTNDLAVSSRPKLVAVEHLCYNYAVFAFAPHGPYWRELRKITTLELLSNRRLEMLSHIRVSEVENDTKDLYKLWFKKKNGSGLILVELKQWFGDMNLNVILRMIAGKRYFGTSDGVDEEEARRCQKALGDFFHLLGLFVVSDAIPFLGWLDLGGHEKAMKKTAKELDGILGEWLEEHKRKRASSENKGEEDFMDIMLSVLDGAEIEGYDADTINKATCLSMIAGGGDTSTVTLTWTIALLLNNRHVLKKAQDELDVQVGRERIVNKSDIGKLVYLQAIVKETLRLYPAARLSGPREFTENCIIGGYHVPKGTRLITNIWKIQTDPRIWLDPLEFKPERFLTTHKNVDVRGQNFEFLPFGSGRRVCPGISFALQMFHLALASFLHMYDISTPSDAKVDMTETIGLTNRKATPLEVLIRPRLHLPSFMD</sequence>
<reference evidence="10 11" key="1">
    <citation type="journal article" date="2016" name="G3 (Bethesda)">
        <title>First Draft Assembly and Annotation of the Genome of a California Endemic Oak Quercus lobata Nee (Fagaceae).</title>
        <authorList>
            <person name="Sork V.L."/>
            <person name="Fitz-Gibbon S.T."/>
            <person name="Puiu D."/>
            <person name="Crepeau M."/>
            <person name="Gugger P.F."/>
            <person name="Sherman R."/>
            <person name="Stevens K."/>
            <person name="Langley C.H."/>
            <person name="Pellegrini M."/>
            <person name="Salzberg S.L."/>
        </authorList>
    </citation>
    <scope>NUCLEOTIDE SEQUENCE [LARGE SCALE GENOMIC DNA]</scope>
    <source>
        <strain evidence="10 11">cv. SW786</strain>
    </source>
</reference>
<evidence type="ECO:0000313" key="11">
    <source>
        <dbReference type="Proteomes" id="UP000594261"/>
    </source>
</evidence>
<dbReference type="GO" id="GO:0020037">
    <property type="term" value="F:heme binding"/>
    <property type="evidence" value="ECO:0007669"/>
    <property type="project" value="InterPro"/>
</dbReference>
<dbReference type="Gramene" id="QL12p001182:mrna">
    <property type="protein sequence ID" value="QL12p001182:mrna"/>
    <property type="gene ID" value="QL12p001182"/>
</dbReference>
<keyword evidence="6 8" id="KW-0503">Monooxygenase</keyword>
<dbReference type="GO" id="GO:0016705">
    <property type="term" value="F:oxidoreductase activity, acting on paired donors, with incorporation or reduction of molecular oxygen"/>
    <property type="evidence" value="ECO:0007669"/>
    <property type="project" value="InterPro"/>
</dbReference>
<keyword evidence="9" id="KW-1133">Transmembrane helix</keyword>
<protein>
    <recommendedName>
        <fullName evidence="12">Cytochrome P450</fullName>
    </recommendedName>
</protein>
<dbReference type="PRINTS" id="PR00385">
    <property type="entry name" value="P450"/>
</dbReference>
<evidence type="ECO:0008006" key="12">
    <source>
        <dbReference type="Google" id="ProtNLM"/>
    </source>
</evidence>
<keyword evidence="9" id="KW-0472">Membrane</keyword>
<evidence type="ECO:0000256" key="7">
    <source>
        <dbReference type="PIRSR" id="PIRSR602401-1"/>
    </source>
</evidence>
<dbReference type="PROSITE" id="PS00086">
    <property type="entry name" value="CYTOCHROME_P450"/>
    <property type="match status" value="1"/>
</dbReference>
<dbReference type="InterPro" id="IPR036396">
    <property type="entry name" value="Cyt_P450_sf"/>
</dbReference>
<dbReference type="OrthoDB" id="2789670at2759"/>
<dbReference type="InterPro" id="IPR050651">
    <property type="entry name" value="Plant_Cytochrome_P450_Monoox"/>
</dbReference>
<dbReference type="InterPro" id="IPR002401">
    <property type="entry name" value="Cyt_P450_E_grp-I"/>
</dbReference>
<dbReference type="GO" id="GO:0004497">
    <property type="term" value="F:monooxygenase activity"/>
    <property type="evidence" value="ECO:0007669"/>
    <property type="project" value="UniProtKB-KW"/>
</dbReference>
<evidence type="ECO:0000256" key="1">
    <source>
        <dbReference type="ARBA" id="ARBA00010617"/>
    </source>
</evidence>
<proteinExistence type="inferred from homology"/>
<dbReference type="InParanoid" id="A0A7N2N0L8"/>
<dbReference type="OMA" id="VELNQWF"/>
<feature type="transmembrane region" description="Helical" evidence="9">
    <location>
        <begin position="6"/>
        <end position="27"/>
    </location>
</feature>
<dbReference type="EnsemblPlants" id="QL12p001182:mrna">
    <property type="protein sequence ID" value="QL12p001182:mrna"/>
    <property type="gene ID" value="QL12p001182"/>
</dbReference>
<dbReference type="FunFam" id="1.10.630.10:FF:000026">
    <property type="entry name" value="Cytochrome P450 82C4"/>
    <property type="match status" value="1"/>
</dbReference>
<reference evidence="10" key="2">
    <citation type="submission" date="2021-01" db="UniProtKB">
        <authorList>
            <consortium name="EnsemblPlants"/>
        </authorList>
    </citation>
    <scope>IDENTIFICATION</scope>
</reference>
<evidence type="ECO:0000256" key="6">
    <source>
        <dbReference type="ARBA" id="ARBA00023033"/>
    </source>
</evidence>
<keyword evidence="2 7" id="KW-0349">Heme</keyword>
<dbReference type="EMBL" id="LRBV02000012">
    <property type="status" value="NOT_ANNOTATED_CDS"/>
    <property type="molecule type" value="Genomic_DNA"/>
</dbReference>
<keyword evidence="9" id="KW-0812">Transmembrane</keyword>
<dbReference type="KEGG" id="qlo:115969961"/>
<name>A0A7N2N0L8_QUELO</name>
<evidence type="ECO:0000256" key="3">
    <source>
        <dbReference type="ARBA" id="ARBA00022723"/>
    </source>
</evidence>
<dbReference type="PANTHER" id="PTHR47947:SF49">
    <property type="entry name" value="CYTOCHROME P450 FAMILY PROTEIN"/>
    <property type="match status" value="1"/>
</dbReference>
<dbReference type="SUPFAM" id="SSF48264">
    <property type="entry name" value="Cytochrome P450"/>
    <property type="match status" value="1"/>
</dbReference>
<dbReference type="PRINTS" id="PR00463">
    <property type="entry name" value="EP450I"/>
</dbReference>
<dbReference type="Gene3D" id="1.10.630.10">
    <property type="entry name" value="Cytochrome P450"/>
    <property type="match status" value="1"/>
</dbReference>
<evidence type="ECO:0000313" key="10">
    <source>
        <dbReference type="EnsemblPlants" id="QL12p001182:mrna"/>
    </source>
</evidence>
<comment type="cofactor">
    <cofactor evidence="7">
        <name>heme</name>
        <dbReference type="ChEBI" id="CHEBI:30413"/>
    </cofactor>
</comment>
<accession>A0A7N2N0L8</accession>
<organism evidence="10 11">
    <name type="scientific">Quercus lobata</name>
    <name type="common">Valley oak</name>
    <dbReference type="NCBI Taxonomy" id="97700"/>
    <lineage>
        <taxon>Eukaryota</taxon>
        <taxon>Viridiplantae</taxon>
        <taxon>Streptophyta</taxon>
        <taxon>Embryophyta</taxon>
        <taxon>Tracheophyta</taxon>
        <taxon>Spermatophyta</taxon>
        <taxon>Magnoliopsida</taxon>
        <taxon>eudicotyledons</taxon>
        <taxon>Gunneridae</taxon>
        <taxon>Pentapetalae</taxon>
        <taxon>rosids</taxon>
        <taxon>fabids</taxon>
        <taxon>Fagales</taxon>
        <taxon>Fagaceae</taxon>
        <taxon>Quercus</taxon>
    </lineage>
</organism>
<keyword evidence="4 8" id="KW-0560">Oxidoreductase</keyword>
<dbReference type="Pfam" id="PF00067">
    <property type="entry name" value="p450"/>
    <property type="match status" value="1"/>
</dbReference>
<evidence type="ECO:0000256" key="2">
    <source>
        <dbReference type="ARBA" id="ARBA00022617"/>
    </source>
</evidence>
<dbReference type="GO" id="GO:0005506">
    <property type="term" value="F:iron ion binding"/>
    <property type="evidence" value="ECO:0007669"/>
    <property type="project" value="InterPro"/>
</dbReference>
<keyword evidence="3 7" id="KW-0479">Metal-binding</keyword>
<gene>
    <name evidence="10" type="primary">LOC115969961</name>
</gene>
<evidence type="ECO:0000256" key="4">
    <source>
        <dbReference type="ARBA" id="ARBA00023002"/>
    </source>
</evidence>
<dbReference type="Proteomes" id="UP000594261">
    <property type="component" value="Chromosome 12"/>
</dbReference>
<dbReference type="GeneID" id="115969961"/>
<evidence type="ECO:0000256" key="9">
    <source>
        <dbReference type="SAM" id="Phobius"/>
    </source>
</evidence>
<comment type="similarity">
    <text evidence="1 8">Belongs to the cytochrome P450 family.</text>
</comment>
<dbReference type="RefSeq" id="XP_030945465.1">
    <property type="nucleotide sequence ID" value="XM_031089605.1"/>
</dbReference>
<keyword evidence="11" id="KW-1185">Reference proteome</keyword>
<evidence type="ECO:0000256" key="5">
    <source>
        <dbReference type="ARBA" id="ARBA00023004"/>
    </source>
</evidence>
<dbReference type="PANTHER" id="PTHR47947">
    <property type="entry name" value="CYTOCHROME P450 82C3-RELATED"/>
    <property type="match status" value="1"/>
</dbReference>
<feature type="binding site" description="axial binding residue" evidence="7">
    <location>
        <position position="462"/>
    </location>
    <ligand>
        <name>heme</name>
        <dbReference type="ChEBI" id="CHEBI:30413"/>
    </ligand>
    <ligandPart>
        <name>Fe</name>
        <dbReference type="ChEBI" id="CHEBI:18248"/>
    </ligandPart>
</feature>